<dbReference type="InterPro" id="IPR000843">
    <property type="entry name" value="HTH_LacI"/>
</dbReference>
<dbReference type="SUPFAM" id="SSF47413">
    <property type="entry name" value="lambda repressor-like DNA-binding domains"/>
    <property type="match status" value="1"/>
</dbReference>
<gene>
    <name evidence="5" type="ORF">F7O84_17060</name>
</gene>
<dbReference type="Proteomes" id="UP000461768">
    <property type="component" value="Unassembled WGS sequence"/>
</dbReference>
<evidence type="ECO:0000313" key="6">
    <source>
        <dbReference type="Proteomes" id="UP000461768"/>
    </source>
</evidence>
<dbReference type="GO" id="GO:0000976">
    <property type="term" value="F:transcription cis-regulatory region binding"/>
    <property type="evidence" value="ECO:0007669"/>
    <property type="project" value="TreeGrafter"/>
</dbReference>
<dbReference type="Pfam" id="PF00356">
    <property type="entry name" value="LacI"/>
    <property type="match status" value="1"/>
</dbReference>
<dbReference type="PANTHER" id="PTHR30146:SF109">
    <property type="entry name" value="HTH-TYPE TRANSCRIPTIONAL REGULATOR GALS"/>
    <property type="match status" value="1"/>
</dbReference>
<accession>A0A7V7QIK2</accession>
<dbReference type="InterPro" id="IPR028082">
    <property type="entry name" value="Peripla_BP_I"/>
</dbReference>
<keyword evidence="2" id="KW-0238">DNA-binding</keyword>
<dbReference type="SMART" id="SM00354">
    <property type="entry name" value="HTH_LACI"/>
    <property type="match status" value="1"/>
</dbReference>
<dbReference type="PROSITE" id="PS50932">
    <property type="entry name" value="HTH_LACI_2"/>
    <property type="match status" value="1"/>
</dbReference>
<evidence type="ECO:0000259" key="4">
    <source>
        <dbReference type="PROSITE" id="PS50932"/>
    </source>
</evidence>
<dbReference type="GO" id="GO:0003700">
    <property type="term" value="F:DNA-binding transcription factor activity"/>
    <property type="evidence" value="ECO:0007669"/>
    <property type="project" value="TreeGrafter"/>
</dbReference>
<dbReference type="OrthoDB" id="9775106at2"/>
<sequence>MATIKEIAKACNVSVATVSNILNGKPGASEKTKELVEKAIKDLDYTPNYVAKHLKMKNTRSIGVIAEDMTIFSIPDIIDGITKHCEEEDYQILLTNLRLYKKYEDRYYNRDDYFELVQKEIRKLMAKQVEGIIYVSAHERVIQCIPDNLTIPAVMAYGYTKSAKVPSIVVDEIHGSYQMIQYLIENGHKKIGLITGKPDSIHAQERLKGYQKALFDYQILFDPELVYEGDWTRKSGYQKTDELLQKKVTAIFCMNDIMAGGVYDRLGELGLEVGKDVSIVGYDNREVSSYYQPPLTTINLPLHDIGYRASELMIQMLEGKEFLSERESIFLVECQRQIRKSVRRLNSY</sequence>
<feature type="domain" description="HTH lacI-type" evidence="4">
    <location>
        <begin position="2"/>
        <end position="56"/>
    </location>
</feature>
<dbReference type="CDD" id="cd06288">
    <property type="entry name" value="PBP1_sucrose_transcription_regulator"/>
    <property type="match status" value="1"/>
</dbReference>
<reference evidence="5 6" key="1">
    <citation type="submission" date="2019-09" db="EMBL/GenBank/DDBJ databases">
        <authorList>
            <person name="Valk L.C."/>
        </authorList>
    </citation>
    <scope>NUCLEOTIDE SEQUENCE [LARGE SCALE GENOMIC DNA]</scope>
    <source>
        <strain evidence="5">GalUA</strain>
    </source>
</reference>
<dbReference type="Pfam" id="PF13377">
    <property type="entry name" value="Peripla_BP_3"/>
    <property type="match status" value="1"/>
</dbReference>
<name>A0A7V7QIK2_9FIRM</name>
<dbReference type="PANTHER" id="PTHR30146">
    <property type="entry name" value="LACI-RELATED TRANSCRIPTIONAL REPRESSOR"/>
    <property type="match status" value="1"/>
</dbReference>
<evidence type="ECO:0000256" key="1">
    <source>
        <dbReference type="ARBA" id="ARBA00023015"/>
    </source>
</evidence>
<comment type="caution">
    <text evidence="5">The sequence shown here is derived from an EMBL/GenBank/DDBJ whole genome shotgun (WGS) entry which is preliminary data.</text>
</comment>
<reference evidence="5 6" key="2">
    <citation type="submission" date="2020-02" db="EMBL/GenBank/DDBJ databases">
        <title>Candidatus Galacturonibacter soehngenii shows hetero-acetogenic catabolism of galacturonic acid but lacks a canonical carbon monoxide dehydrogenase/acetyl-CoA synthase complex.</title>
        <authorList>
            <person name="Diender M."/>
            <person name="Stouten G.R."/>
            <person name="Petersen J.F."/>
            <person name="Nielsen P.H."/>
            <person name="Dueholm M.S."/>
            <person name="Pronk J.T."/>
            <person name="Van Loosdrecht M.C.M."/>
        </authorList>
    </citation>
    <scope>NUCLEOTIDE SEQUENCE [LARGE SCALE GENOMIC DNA]</scope>
    <source>
        <strain evidence="5">GalUA</strain>
    </source>
</reference>
<keyword evidence="3" id="KW-0804">Transcription</keyword>
<dbReference type="InterPro" id="IPR010982">
    <property type="entry name" value="Lambda_DNA-bd_dom_sf"/>
</dbReference>
<dbReference type="InterPro" id="IPR046335">
    <property type="entry name" value="LacI/GalR-like_sensor"/>
</dbReference>
<evidence type="ECO:0000256" key="2">
    <source>
        <dbReference type="ARBA" id="ARBA00023125"/>
    </source>
</evidence>
<evidence type="ECO:0000256" key="3">
    <source>
        <dbReference type="ARBA" id="ARBA00023163"/>
    </source>
</evidence>
<dbReference type="SUPFAM" id="SSF53822">
    <property type="entry name" value="Periplasmic binding protein-like I"/>
    <property type="match status" value="1"/>
</dbReference>
<evidence type="ECO:0000313" key="5">
    <source>
        <dbReference type="EMBL" id="KAB1436077.1"/>
    </source>
</evidence>
<keyword evidence="6" id="KW-1185">Reference proteome</keyword>
<keyword evidence="1" id="KW-0805">Transcription regulation</keyword>
<dbReference type="Gene3D" id="3.40.50.2300">
    <property type="match status" value="2"/>
</dbReference>
<dbReference type="Gene3D" id="1.10.260.40">
    <property type="entry name" value="lambda repressor-like DNA-binding domains"/>
    <property type="match status" value="1"/>
</dbReference>
<proteinExistence type="predicted"/>
<dbReference type="EMBL" id="WAGX01000007">
    <property type="protein sequence ID" value="KAB1436077.1"/>
    <property type="molecule type" value="Genomic_DNA"/>
</dbReference>
<organism evidence="5 6">
    <name type="scientific">Candidatus Galacturonatibacter soehngenii</name>
    <dbReference type="NCBI Taxonomy" id="2307010"/>
    <lineage>
        <taxon>Bacteria</taxon>
        <taxon>Bacillati</taxon>
        <taxon>Bacillota</taxon>
        <taxon>Clostridia</taxon>
        <taxon>Lachnospirales</taxon>
        <taxon>Lachnospiraceae</taxon>
        <taxon>Candidatus Galacturonatibacter</taxon>
    </lineage>
</organism>
<dbReference type="AlphaFoldDB" id="A0A7V7QIK2"/>
<dbReference type="CDD" id="cd01392">
    <property type="entry name" value="HTH_LacI"/>
    <property type="match status" value="1"/>
</dbReference>
<protein>
    <submittedName>
        <fullName evidence="5">LacI family transcriptional regulator</fullName>
    </submittedName>
</protein>